<dbReference type="OrthoDB" id="5288711at2"/>
<dbReference type="InterPro" id="IPR011527">
    <property type="entry name" value="ABC1_TM_dom"/>
</dbReference>
<dbReference type="InterPro" id="IPR003439">
    <property type="entry name" value="ABC_transporter-like_ATP-bd"/>
</dbReference>
<dbReference type="PANTHER" id="PTHR24221:SF590">
    <property type="entry name" value="COMPONENT LINKED WITH THE ASSEMBLY OF CYTOCHROME' TRANSPORT TRANSMEMBRANE ATP-BINDING PROTEIN ABC TRANSPORTER CYDD-RELATED"/>
    <property type="match status" value="1"/>
</dbReference>
<dbReference type="GO" id="GO:0140359">
    <property type="term" value="F:ABC-type transporter activity"/>
    <property type="evidence" value="ECO:0007669"/>
    <property type="project" value="InterPro"/>
</dbReference>
<evidence type="ECO:0000313" key="10">
    <source>
        <dbReference type="EMBL" id="ABC64606.1"/>
    </source>
</evidence>
<organism evidence="10 11">
    <name type="scientific">Erythrobacter litoralis (strain HTCC2594)</name>
    <dbReference type="NCBI Taxonomy" id="314225"/>
    <lineage>
        <taxon>Bacteria</taxon>
        <taxon>Pseudomonadati</taxon>
        <taxon>Pseudomonadota</taxon>
        <taxon>Alphaproteobacteria</taxon>
        <taxon>Sphingomonadales</taxon>
        <taxon>Erythrobacteraceae</taxon>
        <taxon>Erythrobacter/Porphyrobacter group</taxon>
        <taxon>Erythrobacter</taxon>
    </lineage>
</organism>
<reference evidence="11" key="1">
    <citation type="journal article" date="2009" name="J. Bacteriol.">
        <title>Complete genome sequence of Erythrobacter litoralis HTCC2594.</title>
        <authorList>
            <person name="Oh H.M."/>
            <person name="Giovannoni S.J."/>
            <person name="Ferriera S."/>
            <person name="Johnson J."/>
            <person name="Cho J.C."/>
        </authorList>
    </citation>
    <scope>NUCLEOTIDE SEQUENCE [LARGE SCALE GENOMIC DNA]</scope>
    <source>
        <strain evidence="11">HTCC2594</strain>
    </source>
</reference>
<feature type="transmembrane region" description="Helical" evidence="7">
    <location>
        <begin position="262"/>
        <end position="285"/>
    </location>
</feature>
<dbReference type="SUPFAM" id="SSF90123">
    <property type="entry name" value="ABC transporter transmembrane region"/>
    <property type="match status" value="1"/>
</dbReference>
<dbReference type="InterPro" id="IPR003593">
    <property type="entry name" value="AAA+_ATPase"/>
</dbReference>
<evidence type="ECO:0000256" key="2">
    <source>
        <dbReference type="ARBA" id="ARBA00022692"/>
    </source>
</evidence>
<evidence type="ECO:0000256" key="4">
    <source>
        <dbReference type="ARBA" id="ARBA00022840"/>
    </source>
</evidence>
<keyword evidence="3" id="KW-0547">Nucleotide-binding</keyword>
<accession>Q2N6T5</accession>
<protein>
    <submittedName>
        <fullName evidence="10">Transport protein</fullName>
    </submittedName>
</protein>
<evidence type="ECO:0000259" key="9">
    <source>
        <dbReference type="PROSITE" id="PS50929"/>
    </source>
</evidence>
<dbReference type="Gene3D" id="1.20.1560.10">
    <property type="entry name" value="ABC transporter type 1, transmembrane domain"/>
    <property type="match status" value="1"/>
</dbReference>
<dbReference type="KEGG" id="eli:ELI_12570"/>
<sequence length="572" mass="61337">MNREILSILLQLVDRRRVAIICALAMVGALTEGLGFILLVPLLALLVGSADDADDSLLSPVTSFFEELGWQPTLAGLLAIFLALVAVRSLADYIRVVLSMRQSIAIVDALRARALDALLNAEWRFLSRMRQSENRALLLAEIDRTATAVDQFAALTRIAIGLGVIFLAALAIAPPVALGGVILGGIVFYLYRGLRRRARKTGEQLSAHWRRVYGLLEENLDALRSIKSFGKEDYASDRILRAFVALREVRMRFTADNALARALLQTGAAVIAALLIWLALVPWGLSPITILPLAALSARALPQVSGLLETWHTWAHSAPAVLAADSLIRDAEAASETGAGTPPLSPLLTKALQFRDVSLSHRKGIATLQDIDLDLRAGEMVALVGPSGAGKSTLADIAGGLIAPDSGQVLVDDVRLDGDMRRAWRRRVAYVDQAPSLFDGTVRENLLWALPEADDATLRNVLQRAAASFVLDLPGGIDCPLGEGGRQLSGGERQRVVLARALLKKPSLLILDEATSALDSVSEAAVAEAISDLAGQQTILIIGHRGALTDLAPRTVTIDAGRIVADSRDRQE</sequence>
<dbReference type="PROSITE" id="PS00211">
    <property type="entry name" value="ABC_TRANSPORTER_1"/>
    <property type="match status" value="1"/>
</dbReference>
<dbReference type="PROSITE" id="PS50929">
    <property type="entry name" value="ABC_TM1F"/>
    <property type="match status" value="1"/>
</dbReference>
<feature type="transmembrane region" description="Helical" evidence="7">
    <location>
        <begin position="21"/>
        <end position="48"/>
    </location>
</feature>
<dbReference type="Gene3D" id="3.40.50.300">
    <property type="entry name" value="P-loop containing nucleotide triphosphate hydrolases"/>
    <property type="match status" value="1"/>
</dbReference>
<keyword evidence="4" id="KW-0067">ATP-binding</keyword>
<dbReference type="GO" id="GO:0005524">
    <property type="term" value="F:ATP binding"/>
    <property type="evidence" value="ECO:0007669"/>
    <property type="project" value="UniProtKB-KW"/>
</dbReference>
<dbReference type="AlphaFoldDB" id="Q2N6T5"/>
<comment type="subcellular location">
    <subcellularLocation>
        <location evidence="1">Cell membrane</location>
        <topology evidence="1">Multi-pass membrane protein</topology>
    </subcellularLocation>
</comment>
<dbReference type="PANTHER" id="PTHR24221">
    <property type="entry name" value="ATP-BINDING CASSETTE SUB-FAMILY B"/>
    <property type="match status" value="1"/>
</dbReference>
<dbReference type="SMART" id="SM00382">
    <property type="entry name" value="AAA"/>
    <property type="match status" value="1"/>
</dbReference>
<proteinExistence type="predicted"/>
<evidence type="ECO:0000259" key="8">
    <source>
        <dbReference type="PROSITE" id="PS50893"/>
    </source>
</evidence>
<dbReference type="GO" id="GO:0016887">
    <property type="term" value="F:ATP hydrolysis activity"/>
    <property type="evidence" value="ECO:0007669"/>
    <property type="project" value="InterPro"/>
</dbReference>
<evidence type="ECO:0000256" key="5">
    <source>
        <dbReference type="ARBA" id="ARBA00022989"/>
    </source>
</evidence>
<keyword evidence="11" id="KW-1185">Reference proteome</keyword>
<evidence type="ECO:0000256" key="1">
    <source>
        <dbReference type="ARBA" id="ARBA00004651"/>
    </source>
</evidence>
<dbReference type="InterPro" id="IPR027417">
    <property type="entry name" value="P-loop_NTPase"/>
</dbReference>
<dbReference type="EMBL" id="CP000157">
    <property type="protein sequence ID" value="ABC64606.1"/>
    <property type="molecule type" value="Genomic_DNA"/>
</dbReference>
<dbReference type="SUPFAM" id="SSF52540">
    <property type="entry name" value="P-loop containing nucleoside triphosphate hydrolases"/>
    <property type="match status" value="1"/>
</dbReference>
<dbReference type="PROSITE" id="PS50893">
    <property type="entry name" value="ABC_TRANSPORTER_2"/>
    <property type="match status" value="1"/>
</dbReference>
<dbReference type="Pfam" id="PF00664">
    <property type="entry name" value="ABC_membrane"/>
    <property type="match status" value="1"/>
</dbReference>
<dbReference type="Pfam" id="PF00005">
    <property type="entry name" value="ABC_tran"/>
    <property type="match status" value="1"/>
</dbReference>
<dbReference type="Proteomes" id="UP000008808">
    <property type="component" value="Chromosome"/>
</dbReference>
<feature type="domain" description="ABC transmembrane type-1" evidence="9">
    <location>
        <begin position="19"/>
        <end position="316"/>
    </location>
</feature>
<feature type="domain" description="ABC transporter" evidence="8">
    <location>
        <begin position="352"/>
        <end position="572"/>
    </location>
</feature>
<evidence type="ECO:0000256" key="6">
    <source>
        <dbReference type="ARBA" id="ARBA00023136"/>
    </source>
</evidence>
<keyword evidence="5 7" id="KW-1133">Transmembrane helix</keyword>
<gene>
    <name evidence="10" type="ordered locus">ELI_12570</name>
</gene>
<dbReference type="GO" id="GO:0005886">
    <property type="term" value="C:plasma membrane"/>
    <property type="evidence" value="ECO:0007669"/>
    <property type="project" value="UniProtKB-SubCell"/>
</dbReference>
<evidence type="ECO:0000256" key="7">
    <source>
        <dbReference type="SAM" id="Phobius"/>
    </source>
</evidence>
<dbReference type="eggNOG" id="COG1132">
    <property type="taxonomic scope" value="Bacteria"/>
</dbReference>
<dbReference type="STRING" id="314225.ELI_12570"/>
<feature type="transmembrane region" description="Helical" evidence="7">
    <location>
        <begin position="68"/>
        <end position="91"/>
    </location>
</feature>
<feature type="transmembrane region" description="Helical" evidence="7">
    <location>
        <begin position="152"/>
        <end position="170"/>
    </location>
</feature>
<keyword evidence="6 7" id="KW-0472">Membrane</keyword>
<keyword evidence="2 7" id="KW-0812">Transmembrane</keyword>
<dbReference type="InterPro" id="IPR039421">
    <property type="entry name" value="Type_1_exporter"/>
</dbReference>
<dbReference type="InterPro" id="IPR036640">
    <property type="entry name" value="ABC1_TM_sf"/>
</dbReference>
<dbReference type="HOGENOM" id="CLU_000604_84_3_5"/>
<dbReference type="InterPro" id="IPR017871">
    <property type="entry name" value="ABC_transporter-like_CS"/>
</dbReference>
<name>Q2N6T5_ERYLH</name>
<evidence type="ECO:0000256" key="3">
    <source>
        <dbReference type="ARBA" id="ARBA00022741"/>
    </source>
</evidence>
<feature type="transmembrane region" description="Helical" evidence="7">
    <location>
        <begin position="176"/>
        <end position="194"/>
    </location>
</feature>
<evidence type="ECO:0000313" key="11">
    <source>
        <dbReference type="Proteomes" id="UP000008808"/>
    </source>
</evidence>